<dbReference type="Proteomes" id="UP000326994">
    <property type="component" value="Unassembled WGS sequence"/>
</dbReference>
<evidence type="ECO:0000313" key="2">
    <source>
        <dbReference type="Proteomes" id="UP000326994"/>
    </source>
</evidence>
<reference evidence="1 2" key="1">
    <citation type="submission" date="2019-08" db="EMBL/GenBank/DDBJ databases">
        <title>Ulvibacter marinistellae sp. nov., isolated from a starfish, Patiria pectinifera.</title>
        <authorList>
            <person name="Kawano K."/>
            <person name="Ushijima N."/>
            <person name="Kihara M."/>
            <person name="Itoh H."/>
        </authorList>
    </citation>
    <scope>NUCLEOTIDE SEQUENCE [LARGE SCALE GENOMIC DNA]</scope>
    <source>
        <strain evidence="1 2">KK4</strain>
    </source>
</reference>
<dbReference type="EMBL" id="BKCF01000002">
    <property type="protein sequence ID" value="GEQ85937.1"/>
    <property type="molecule type" value="Genomic_DNA"/>
</dbReference>
<evidence type="ECO:0000313" key="1">
    <source>
        <dbReference type="EMBL" id="GEQ85937.1"/>
    </source>
</evidence>
<dbReference type="OrthoDB" id="1201645at2"/>
<dbReference type="RefSeq" id="WP_151893879.1">
    <property type="nucleotide sequence ID" value="NZ_BKCF01000002.1"/>
</dbReference>
<keyword evidence="2" id="KW-1185">Reference proteome</keyword>
<comment type="caution">
    <text evidence="1">The sequence shown here is derived from an EMBL/GenBank/DDBJ whole genome shotgun (WGS) entry which is preliminary data.</text>
</comment>
<dbReference type="AlphaFoldDB" id="A0A5J4FTR5"/>
<accession>A0A5J4FTR5</accession>
<protein>
    <submittedName>
        <fullName evidence="1">Uncharacterized protein</fullName>
    </submittedName>
</protein>
<organism evidence="1 2">
    <name type="scientific">Patiriisocius marinistellae</name>
    <dbReference type="NCBI Taxonomy" id="2494560"/>
    <lineage>
        <taxon>Bacteria</taxon>
        <taxon>Pseudomonadati</taxon>
        <taxon>Bacteroidota</taxon>
        <taxon>Flavobacteriia</taxon>
        <taxon>Flavobacteriales</taxon>
        <taxon>Flavobacteriaceae</taxon>
        <taxon>Patiriisocius</taxon>
    </lineage>
</organism>
<gene>
    <name evidence="1" type="ORF">ULMS_14450</name>
</gene>
<proteinExistence type="predicted"/>
<name>A0A5J4FTR5_9FLAO</name>
<sequence>MFKKIAKGLSKLGSNKADVPFNESAMHVVDGQKIGESKDGHLYIGFNEISDYLFLETLIATPSNIKTFDGATLDFKSTNGNFSLISDTKEIASEFSKQVNRYMTECSFDITEDLIKRVQNRDFQTVTYRYKKKVIVMNMVAASKKIMSDEEE</sequence>